<dbReference type="EMBL" id="SRLE01000014">
    <property type="protein sequence ID" value="TGD71293.1"/>
    <property type="molecule type" value="Genomic_DNA"/>
</dbReference>
<keyword evidence="5 7" id="KW-0408">Iron</keyword>
<dbReference type="InterPro" id="IPR001128">
    <property type="entry name" value="Cyt_P450"/>
</dbReference>
<keyword evidence="3 7" id="KW-0479">Metal-binding</keyword>
<organism evidence="8 9">
    <name type="scientific">Mangrovimicrobium sediminis</name>
    <dbReference type="NCBI Taxonomy" id="2562682"/>
    <lineage>
        <taxon>Bacteria</taxon>
        <taxon>Pseudomonadati</taxon>
        <taxon>Pseudomonadota</taxon>
        <taxon>Gammaproteobacteria</taxon>
        <taxon>Cellvibrionales</taxon>
        <taxon>Halieaceae</taxon>
        <taxon>Mangrovimicrobium</taxon>
    </lineage>
</organism>
<dbReference type="GO" id="GO:0020037">
    <property type="term" value="F:heme binding"/>
    <property type="evidence" value="ECO:0007669"/>
    <property type="project" value="InterPro"/>
</dbReference>
<dbReference type="PROSITE" id="PS00086">
    <property type="entry name" value="CYTOCHROME_P450"/>
    <property type="match status" value="1"/>
</dbReference>
<keyword evidence="4 7" id="KW-0560">Oxidoreductase</keyword>
<dbReference type="PANTHER" id="PTHR46696">
    <property type="entry name" value="P450, PUTATIVE (EUROFUNG)-RELATED"/>
    <property type="match status" value="1"/>
</dbReference>
<comment type="similarity">
    <text evidence="1 7">Belongs to the cytochrome P450 family.</text>
</comment>
<evidence type="ECO:0000313" key="8">
    <source>
        <dbReference type="EMBL" id="TGD71293.1"/>
    </source>
</evidence>
<evidence type="ECO:0000256" key="6">
    <source>
        <dbReference type="ARBA" id="ARBA00023033"/>
    </source>
</evidence>
<evidence type="ECO:0000256" key="2">
    <source>
        <dbReference type="ARBA" id="ARBA00022617"/>
    </source>
</evidence>
<gene>
    <name evidence="8" type="ORF">E4634_18645</name>
</gene>
<dbReference type="InterPro" id="IPR002397">
    <property type="entry name" value="Cyt_P450_B"/>
</dbReference>
<comment type="caution">
    <text evidence="8">The sequence shown here is derived from an EMBL/GenBank/DDBJ whole genome shotgun (WGS) entry which is preliminary data.</text>
</comment>
<name>A0A4Z0LV74_9GAMM</name>
<keyword evidence="6 7" id="KW-0503">Monooxygenase</keyword>
<dbReference type="OrthoDB" id="7052847at2"/>
<evidence type="ECO:0000256" key="7">
    <source>
        <dbReference type="RuleBase" id="RU000461"/>
    </source>
</evidence>
<evidence type="ECO:0000256" key="3">
    <source>
        <dbReference type="ARBA" id="ARBA00022723"/>
    </source>
</evidence>
<dbReference type="PANTHER" id="PTHR46696:SF4">
    <property type="entry name" value="BIOTIN BIOSYNTHESIS CYTOCHROME P450"/>
    <property type="match status" value="1"/>
</dbReference>
<keyword evidence="2 7" id="KW-0349">Heme</keyword>
<proteinExistence type="inferred from homology"/>
<accession>A0A4Z0LV74</accession>
<protein>
    <submittedName>
        <fullName evidence="8">Cytochrome P450</fullName>
    </submittedName>
</protein>
<dbReference type="PRINTS" id="PR00385">
    <property type="entry name" value="P450"/>
</dbReference>
<dbReference type="PRINTS" id="PR00359">
    <property type="entry name" value="BP450"/>
</dbReference>
<dbReference type="CDD" id="cd11078">
    <property type="entry name" value="CYP130-like"/>
    <property type="match status" value="1"/>
</dbReference>
<dbReference type="SUPFAM" id="SSF48264">
    <property type="entry name" value="Cytochrome P450"/>
    <property type="match status" value="1"/>
</dbReference>
<reference evidence="8 9" key="1">
    <citation type="submission" date="2019-04" db="EMBL/GenBank/DDBJ databases">
        <title>Taxonomy of novel Haliea sp. from mangrove soil of West Coast of India.</title>
        <authorList>
            <person name="Verma A."/>
            <person name="Kumar P."/>
            <person name="Krishnamurthi S."/>
        </authorList>
    </citation>
    <scope>NUCLEOTIDE SEQUENCE [LARGE SCALE GENOMIC DNA]</scope>
    <source>
        <strain evidence="8 9">SAOS-164</strain>
    </source>
</reference>
<dbReference type="InterPro" id="IPR036396">
    <property type="entry name" value="Cyt_P450_sf"/>
</dbReference>
<evidence type="ECO:0000256" key="5">
    <source>
        <dbReference type="ARBA" id="ARBA00023004"/>
    </source>
</evidence>
<dbReference type="Proteomes" id="UP000298050">
    <property type="component" value="Unassembled WGS sequence"/>
</dbReference>
<dbReference type="Gene3D" id="1.10.630.10">
    <property type="entry name" value="Cytochrome P450"/>
    <property type="match status" value="1"/>
</dbReference>
<dbReference type="FunFam" id="1.10.630.10:FF:000018">
    <property type="entry name" value="Cytochrome P450 monooxygenase"/>
    <property type="match status" value="1"/>
</dbReference>
<dbReference type="RefSeq" id="WP_135446186.1">
    <property type="nucleotide sequence ID" value="NZ_SRLE01000014.1"/>
</dbReference>
<dbReference type="GO" id="GO:0008395">
    <property type="term" value="F:steroid hydroxylase activity"/>
    <property type="evidence" value="ECO:0007669"/>
    <property type="project" value="TreeGrafter"/>
</dbReference>
<dbReference type="GO" id="GO:0036199">
    <property type="term" value="F:cholest-4-en-3-one 26-monooxygenase activity"/>
    <property type="evidence" value="ECO:0007669"/>
    <property type="project" value="TreeGrafter"/>
</dbReference>
<evidence type="ECO:0000313" key="9">
    <source>
        <dbReference type="Proteomes" id="UP000298050"/>
    </source>
</evidence>
<evidence type="ECO:0000256" key="4">
    <source>
        <dbReference type="ARBA" id="ARBA00023002"/>
    </source>
</evidence>
<dbReference type="AlphaFoldDB" id="A0A4Z0LV74"/>
<dbReference type="GO" id="GO:0006707">
    <property type="term" value="P:cholesterol catabolic process"/>
    <property type="evidence" value="ECO:0007669"/>
    <property type="project" value="TreeGrafter"/>
</dbReference>
<dbReference type="GO" id="GO:0005506">
    <property type="term" value="F:iron ion binding"/>
    <property type="evidence" value="ECO:0007669"/>
    <property type="project" value="InterPro"/>
</dbReference>
<keyword evidence="9" id="KW-1185">Reference proteome</keyword>
<dbReference type="Pfam" id="PF00067">
    <property type="entry name" value="p450"/>
    <property type="match status" value="1"/>
</dbReference>
<dbReference type="InterPro" id="IPR017972">
    <property type="entry name" value="Cyt_P450_CS"/>
</dbReference>
<evidence type="ECO:0000256" key="1">
    <source>
        <dbReference type="ARBA" id="ARBA00010617"/>
    </source>
</evidence>
<sequence>MEAQALYYDQYSYDIDDNPYEIWKRLRDEAPVWYNEKYNYWVLSRYDDVLKASMDWQNFSSAWGTVLELMSENPGDAPLMINNDPPYHDQLRAVVAQQFTPASIAKLENDIRDIVLGYLQPLEGRDSFDFVQDFGRWIPMDVVSHILGIPHEGRRKINQWADDSLARDENGGMTEAGINAMGKAMGYFSEILEDRKANPCGDFLSYLTHAEIETEDGKRPFTKDESLFFMVLIASAGNETVARLLSNAGVLLARHPEQRQKLRDNPQLIPRAIEEMLRYEPPSPIQFRRLLNDVEMHGVTMKAGDNVALLTAAATRDDRHWDNPEVFDIERAPKRHVTFGYGPHTCLGSSVARLESKIALEEVLKRIPDWDVETAGLKRTRTSTVRGYSHVPIVIKR</sequence>